<evidence type="ECO:0000313" key="7">
    <source>
        <dbReference type="Proteomes" id="UP001430065"/>
    </source>
</evidence>
<dbReference type="Proteomes" id="UP001430065">
    <property type="component" value="Unassembled WGS sequence"/>
</dbReference>
<keyword evidence="4 5" id="KW-0012">Acyltransferase</keyword>
<name>A0ABS2JSD5_9GAMM</name>
<reference evidence="6 7" key="1">
    <citation type="submission" date="2020-10" db="EMBL/GenBank/DDBJ databases">
        <title>Phylogeny of dyella-like bacteria.</title>
        <authorList>
            <person name="Fu J."/>
        </authorList>
    </citation>
    <scope>NUCLEOTIDE SEQUENCE [LARGE SCALE GENOMIC DNA]</scope>
    <source>
        <strain evidence="6 7">THG-B117</strain>
    </source>
</reference>
<keyword evidence="7" id="KW-1185">Reference proteome</keyword>
<dbReference type="RefSeq" id="WP_204635973.1">
    <property type="nucleotide sequence ID" value="NZ_JADIKC010000004.1"/>
</dbReference>
<dbReference type="InterPro" id="IPR028345">
    <property type="entry name" value="Antibiotic_NAT-like"/>
</dbReference>
<accession>A0ABS2JSD5</accession>
<comment type="caution">
    <text evidence="6">The sequence shown here is derived from an EMBL/GenBank/DDBJ whole genome shotgun (WGS) entry which is preliminary data.</text>
</comment>
<dbReference type="InterPro" id="IPR003679">
    <property type="entry name" value="Amioglycoside_AcTrfase"/>
</dbReference>
<dbReference type="PANTHER" id="PTHR11104:SF0">
    <property type="entry name" value="SPBETA PROPHAGE-DERIVED AMINOGLYCOSIDE N(3')-ACETYLTRANSFERASE-LIKE PROTEIN YOKD"/>
    <property type="match status" value="1"/>
</dbReference>
<evidence type="ECO:0000256" key="5">
    <source>
        <dbReference type="RuleBase" id="RU365031"/>
    </source>
</evidence>
<evidence type="ECO:0000256" key="1">
    <source>
        <dbReference type="ARBA" id="ARBA00006383"/>
    </source>
</evidence>
<keyword evidence="3 5" id="KW-0808">Transferase</keyword>
<evidence type="ECO:0000256" key="4">
    <source>
        <dbReference type="ARBA" id="ARBA00023315"/>
    </source>
</evidence>
<sequence length="260" mass="28111">MAKPIDSAFIQNALTILGIPRGAAVVVHSSLSAFGAVNGGAQAIVDALLHAIGESGTLVVPTFTPQVSDPHPQSPSFDDPQIIRDRQSVPLFHEHLATPMGAAPNAVLAHPDCQRGRHPQASVAAIGARAREITEDQPFIYALGKDSPFEKMYRLGAYILLLGVGHNRNSFLHYAESLVANHRTKLRRFPYMIGNERVWVEVPDVGDDNGKYFPQIGAEAEAAGLIRSTMIGSARCQLMECVPFVDFARSRLEALLVGNL</sequence>
<organism evidence="6 7">
    <name type="scientific">Dyella kyungheensis</name>
    <dbReference type="NCBI Taxonomy" id="1242174"/>
    <lineage>
        <taxon>Bacteria</taxon>
        <taxon>Pseudomonadati</taxon>
        <taxon>Pseudomonadota</taxon>
        <taxon>Gammaproteobacteria</taxon>
        <taxon>Lysobacterales</taxon>
        <taxon>Rhodanobacteraceae</taxon>
        <taxon>Dyella</taxon>
    </lineage>
</organism>
<protein>
    <recommendedName>
        <fullName evidence="2 5">Aminoglycoside N(3)-acetyltransferase</fullName>
        <ecNumber evidence="5">2.3.1.-</ecNumber>
    </recommendedName>
</protein>
<keyword evidence="5" id="KW-0046">Antibiotic resistance</keyword>
<proteinExistence type="inferred from homology"/>
<dbReference type="PANTHER" id="PTHR11104">
    <property type="entry name" value="AMINOGLYCOSIDE N3-ACETYLTRANSFERASE"/>
    <property type="match status" value="1"/>
</dbReference>
<evidence type="ECO:0000256" key="2">
    <source>
        <dbReference type="ARBA" id="ARBA00012882"/>
    </source>
</evidence>
<gene>
    <name evidence="6" type="ORF">ISP20_10095</name>
</gene>
<dbReference type="Pfam" id="PF02522">
    <property type="entry name" value="Antibiotic_NAT"/>
    <property type="match status" value="1"/>
</dbReference>
<dbReference type="SUPFAM" id="SSF110710">
    <property type="entry name" value="TTHA0583/YokD-like"/>
    <property type="match status" value="1"/>
</dbReference>
<evidence type="ECO:0000256" key="3">
    <source>
        <dbReference type="ARBA" id="ARBA00022679"/>
    </source>
</evidence>
<comment type="catalytic activity">
    <reaction evidence="5">
        <text>a 2-deoxystreptamine antibiotic + acetyl-CoA = an N(3)-acetyl-2-deoxystreptamine antibiotic + CoA + H(+)</text>
        <dbReference type="Rhea" id="RHEA:12665"/>
        <dbReference type="ChEBI" id="CHEBI:15378"/>
        <dbReference type="ChEBI" id="CHEBI:57287"/>
        <dbReference type="ChEBI" id="CHEBI:57288"/>
        <dbReference type="ChEBI" id="CHEBI:57921"/>
        <dbReference type="ChEBI" id="CHEBI:77452"/>
        <dbReference type="EC" id="2.3.1.81"/>
    </reaction>
</comment>
<evidence type="ECO:0000313" key="6">
    <source>
        <dbReference type="EMBL" id="MBM7121504.1"/>
    </source>
</evidence>
<comment type="similarity">
    <text evidence="1 5">Belongs to the antibiotic N-acetyltransferase family.</text>
</comment>
<dbReference type="EC" id="2.3.1.-" evidence="5"/>
<dbReference type="EMBL" id="JADIKC010000004">
    <property type="protein sequence ID" value="MBM7121504.1"/>
    <property type="molecule type" value="Genomic_DNA"/>
</dbReference>